<reference evidence="1 2" key="1">
    <citation type="submission" date="2024-11" db="EMBL/GenBank/DDBJ databases">
        <authorList>
            <person name="Mikucki A.G."/>
            <person name="Kahler C.M."/>
        </authorList>
    </citation>
    <scope>NUCLEOTIDE SEQUENCE [LARGE SCALE GENOMIC DNA]</scope>
    <source>
        <strain evidence="1 2">EXNM717</strain>
    </source>
</reference>
<sequence length="367" mass="40803">MTRPFVLPDTRPYPTSPIKNFLLLNAYQLAHNSSAASRKLSSEQLQTEIRGMLSQNHYINLSLAMTMAPDVGTYQSLMDSVDTVLRAEKDGEIQWFALPIVIVAGCKQDKSLPLGLPTEALFACLQNYPYLRNLTQNTRWLPYLVQSDELSGITPGDWWQAKQNTDSAERFLQQFSHHPLSLPNGQSVHVVYALGYGSKDVQPSLGLNLQQAGLPLMQVWQEALALTGATLFTNPLSPNTPLKALADGSHTRQRMAMDVFSTNAIRSIRMQSPRVGVVVGARAGGQILFGFNATDSAFEVVPQIFTWELASTDKIAIVQQNFLDLMVECQIEHIYYLHDALPENSELPTYSQALKLDGHNPLFSKEP</sequence>
<dbReference type="EMBL" id="JBJGEB010000010">
    <property type="protein sequence ID" value="MFK7642756.1"/>
    <property type="molecule type" value="Genomic_DNA"/>
</dbReference>
<protein>
    <submittedName>
        <fullName evidence="1">Conjugal transfer protein</fullName>
    </submittedName>
</protein>
<dbReference type="Proteomes" id="UP001621964">
    <property type="component" value="Unassembled WGS sequence"/>
</dbReference>
<evidence type="ECO:0000313" key="2">
    <source>
        <dbReference type="Proteomes" id="UP001621964"/>
    </source>
</evidence>
<gene>
    <name evidence="1" type="ORF">ACI43T_09685</name>
</gene>
<evidence type="ECO:0000313" key="1">
    <source>
        <dbReference type="EMBL" id="MFK7642756.1"/>
    </source>
</evidence>
<accession>A0ABW8Q5E4</accession>
<organism evidence="1 2">
    <name type="scientific">Neisseria oralis</name>
    <dbReference type="NCBI Taxonomy" id="1107316"/>
    <lineage>
        <taxon>Bacteria</taxon>
        <taxon>Pseudomonadati</taxon>
        <taxon>Pseudomonadota</taxon>
        <taxon>Betaproteobacteria</taxon>
        <taxon>Neisseriales</taxon>
        <taxon>Neisseriaceae</taxon>
        <taxon>Neisseria</taxon>
    </lineage>
</organism>
<name>A0ABW8Q5E4_9NEIS</name>
<keyword evidence="2" id="KW-1185">Reference proteome</keyword>
<dbReference type="RefSeq" id="WP_377079635.1">
    <property type="nucleotide sequence ID" value="NZ_JBJGEB010000010.1"/>
</dbReference>
<proteinExistence type="predicted"/>
<comment type="caution">
    <text evidence="1">The sequence shown here is derived from an EMBL/GenBank/DDBJ whole genome shotgun (WGS) entry which is preliminary data.</text>
</comment>